<evidence type="ECO:0000259" key="4">
    <source>
        <dbReference type="Pfam" id="PF05193"/>
    </source>
</evidence>
<dbReference type="InterPro" id="IPR011249">
    <property type="entry name" value="Metalloenz_LuxS/M16"/>
</dbReference>
<protein>
    <recommendedName>
        <fullName evidence="6">Insulinase family protein</fullName>
    </recommendedName>
</protein>
<dbReference type="AlphaFoldDB" id="A0A6J4U0X6"/>
<comment type="similarity">
    <text evidence="1">Belongs to the peptidase M16 family.</text>
</comment>
<feature type="domain" description="Peptidase M16 C-terminal" evidence="4">
    <location>
        <begin position="185"/>
        <end position="343"/>
    </location>
</feature>
<dbReference type="InterPro" id="IPR007863">
    <property type="entry name" value="Peptidase_M16_C"/>
</dbReference>
<feature type="domain" description="Peptidase M16 N-terminal" evidence="3">
    <location>
        <begin position="33"/>
        <end position="165"/>
    </location>
</feature>
<organism evidence="5">
    <name type="scientific">uncultured Thermoleophilia bacterium</name>
    <dbReference type="NCBI Taxonomy" id="1497501"/>
    <lineage>
        <taxon>Bacteria</taxon>
        <taxon>Bacillati</taxon>
        <taxon>Actinomycetota</taxon>
        <taxon>Thermoleophilia</taxon>
        <taxon>environmental samples</taxon>
    </lineage>
</organism>
<gene>
    <name evidence="5" type="ORF">AVDCRST_MAG79-1309</name>
</gene>
<dbReference type="SUPFAM" id="SSF63411">
    <property type="entry name" value="LuxS/MPP-like metallohydrolase"/>
    <property type="match status" value="2"/>
</dbReference>
<dbReference type="Gene3D" id="3.30.830.10">
    <property type="entry name" value="Metalloenzyme, LuxS/M16 peptidase-like"/>
    <property type="match status" value="2"/>
</dbReference>
<accession>A0A6J4U0X6</accession>
<dbReference type="Pfam" id="PF05193">
    <property type="entry name" value="Peptidase_M16_C"/>
    <property type="match status" value="1"/>
</dbReference>
<evidence type="ECO:0000259" key="3">
    <source>
        <dbReference type="Pfam" id="PF00675"/>
    </source>
</evidence>
<evidence type="ECO:0000256" key="1">
    <source>
        <dbReference type="ARBA" id="ARBA00007261"/>
    </source>
</evidence>
<dbReference type="Pfam" id="PF00675">
    <property type="entry name" value="Peptidase_M16"/>
    <property type="match status" value="1"/>
</dbReference>
<evidence type="ECO:0000313" key="5">
    <source>
        <dbReference type="EMBL" id="CAA9535392.1"/>
    </source>
</evidence>
<dbReference type="PANTHER" id="PTHR11851">
    <property type="entry name" value="METALLOPROTEASE"/>
    <property type="match status" value="1"/>
</dbReference>
<reference evidence="5" key="1">
    <citation type="submission" date="2020-02" db="EMBL/GenBank/DDBJ databases">
        <authorList>
            <person name="Meier V. D."/>
        </authorList>
    </citation>
    <scope>NUCLEOTIDE SEQUENCE</scope>
    <source>
        <strain evidence="5">AVDCRST_MAG79</strain>
    </source>
</reference>
<dbReference type="PANTHER" id="PTHR11851:SF49">
    <property type="entry name" value="MITOCHONDRIAL-PROCESSING PEPTIDASE SUBUNIT ALPHA"/>
    <property type="match status" value="1"/>
</dbReference>
<feature type="region of interest" description="Disordered" evidence="2">
    <location>
        <begin position="404"/>
        <end position="428"/>
    </location>
</feature>
<dbReference type="GO" id="GO:0046872">
    <property type="term" value="F:metal ion binding"/>
    <property type="evidence" value="ECO:0007669"/>
    <property type="project" value="InterPro"/>
</dbReference>
<proteinExistence type="inferred from homology"/>
<dbReference type="InterPro" id="IPR050361">
    <property type="entry name" value="MPP/UQCRC_Complex"/>
</dbReference>
<name>A0A6J4U0X6_9ACTN</name>
<dbReference type="InterPro" id="IPR011765">
    <property type="entry name" value="Pept_M16_N"/>
</dbReference>
<evidence type="ECO:0008006" key="6">
    <source>
        <dbReference type="Google" id="ProtNLM"/>
    </source>
</evidence>
<evidence type="ECO:0000256" key="2">
    <source>
        <dbReference type="SAM" id="MobiDB-lite"/>
    </source>
</evidence>
<sequence>MPVDQLRPHLAEWPRPVVARTSTGLRTACLERPGPVVAVRLTAATGARDDQVPGATHMLEHLLFRTTAGADARREIERRGGEIGANTTREQLSIDLVVLPTDLGPALGALGRIIRGRPSATDLAREKVVVGREAAHEPEERRRIWQLQAEALYGVDHPLARPILGTDASVASLELDDLRPAARRLTGSTCALAAVGPVDPEQLAAFVEPLVEPSPAKVAPAADVPVAPTRRRHEERRSKLLHVAVGWRFGGVLDARLPALRLAEVILAHGSGSRLYEQLRTRRRLAYRVSTVLIPYRDAGHLSAVTASDPNHAPQVERALVAELERLAARGPSWIELENARRQHAGVQARAFESSRRLAGYTATQLLWDRLEPLDVEQSRLEALEPADIRAACASLLRDGRHAVASVGRAPEPTADHAPPSGPRGGRR</sequence>
<dbReference type="EMBL" id="CADCWC010000207">
    <property type="protein sequence ID" value="CAA9535392.1"/>
    <property type="molecule type" value="Genomic_DNA"/>
</dbReference>